<feature type="transmembrane region" description="Helical" evidence="1">
    <location>
        <begin position="12"/>
        <end position="36"/>
    </location>
</feature>
<keyword evidence="1" id="KW-0812">Transmembrane</keyword>
<dbReference type="eggNOG" id="ENOG503264A">
    <property type="taxonomic scope" value="Bacteria"/>
</dbReference>
<proteinExistence type="predicted"/>
<dbReference type="HOGENOM" id="CLU_1641799_0_0_11"/>
<dbReference type="EMBL" id="CP000850">
    <property type="protein sequence ID" value="ABV98853.1"/>
    <property type="molecule type" value="Genomic_DNA"/>
</dbReference>
<evidence type="ECO:0000256" key="1">
    <source>
        <dbReference type="SAM" id="Phobius"/>
    </source>
</evidence>
<accession>A8M7I0</accession>
<evidence type="ECO:0000313" key="2">
    <source>
        <dbReference type="EMBL" id="ABV98853.1"/>
    </source>
</evidence>
<feature type="transmembrane region" description="Helical" evidence="1">
    <location>
        <begin position="48"/>
        <end position="72"/>
    </location>
</feature>
<organism evidence="2">
    <name type="scientific">Salinispora arenicola (strain CNS-205)</name>
    <dbReference type="NCBI Taxonomy" id="391037"/>
    <lineage>
        <taxon>Bacteria</taxon>
        <taxon>Bacillati</taxon>
        <taxon>Actinomycetota</taxon>
        <taxon>Actinomycetes</taxon>
        <taxon>Micromonosporales</taxon>
        <taxon>Micromonosporaceae</taxon>
        <taxon>Salinispora</taxon>
    </lineage>
</organism>
<name>A8M7I0_SALAI</name>
<dbReference type="KEGG" id="saq:Sare_3031"/>
<dbReference type="OrthoDB" id="5195940at2"/>
<keyword evidence="1" id="KW-1133">Transmembrane helix</keyword>
<feature type="transmembrane region" description="Helical" evidence="1">
    <location>
        <begin position="84"/>
        <end position="107"/>
    </location>
</feature>
<dbReference type="STRING" id="391037.Sare_3031"/>
<dbReference type="AlphaFoldDB" id="A8M7I0"/>
<reference evidence="2" key="1">
    <citation type="submission" date="2007-10" db="EMBL/GenBank/DDBJ databases">
        <title>Complete sequence of Salinispora arenicola CNS-205.</title>
        <authorList>
            <consortium name="US DOE Joint Genome Institute"/>
            <person name="Copeland A."/>
            <person name="Lucas S."/>
            <person name="Lapidus A."/>
            <person name="Barry K."/>
            <person name="Glavina del Rio T."/>
            <person name="Dalin E."/>
            <person name="Tice H."/>
            <person name="Pitluck S."/>
            <person name="Foster B."/>
            <person name="Schmutz J."/>
            <person name="Larimer F."/>
            <person name="Land M."/>
            <person name="Hauser L."/>
            <person name="Kyrpides N."/>
            <person name="Ivanova N."/>
            <person name="Jensen P.R."/>
            <person name="Moore B.S."/>
            <person name="Penn K."/>
            <person name="Jenkins C."/>
            <person name="Udwary D."/>
            <person name="Xiang L."/>
            <person name="Gontang E."/>
            <person name="Richardson P."/>
        </authorList>
    </citation>
    <scope>NUCLEOTIDE SEQUENCE [LARGE SCALE GENOMIC DNA]</scope>
    <source>
        <strain evidence="2">CNS-205</strain>
    </source>
</reference>
<dbReference type="PATRIC" id="fig|391037.6.peg.3063"/>
<sequence>MIGMIARHLAGAVAALLVFVAQGIVAYVGLLVYAVITDAGLGGQLAGPFLVLLASGLGVALVPLVFVPAGLAGEAATKGGRLPLKLLIASAVAAVLATIYVAVLAAATDVPTVSTVLACLGGVVAVLAPTTVYVGVAHGVLHTSSIWRRLQASASAVRRI</sequence>
<gene>
    <name evidence="2" type="ordered locus">Sare_3031</name>
</gene>
<protein>
    <submittedName>
        <fullName evidence="2">Uncharacterized protein</fullName>
    </submittedName>
</protein>
<feature type="transmembrane region" description="Helical" evidence="1">
    <location>
        <begin position="113"/>
        <end position="141"/>
    </location>
</feature>
<keyword evidence="1" id="KW-0472">Membrane</keyword>